<name>W6TM83_9SPIR</name>
<accession>W6TM83</accession>
<organism evidence="2 3">
    <name type="scientific">Borrelia duttonii CR2A</name>
    <dbReference type="NCBI Taxonomy" id="1432657"/>
    <lineage>
        <taxon>Bacteria</taxon>
        <taxon>Pseudomonadati</taxon>
        <taxon>Spirochaetota</taxon>
        <taxon>Spirochaetia</taxon>
        <taxon>Spirochaetales</taxon>
        <taxon>Borreliaceae</taxon>
        <taxon>Borrelia</taxon>
    </lineage>
</organism>
<reference evidence="2 3" key="1">
    <citation type="submission" date="2013-12" db="EMBL/GenBank/DDBJ databases">
        <title>Comparative genomics of relapsing fever spirochetes.</title>
        <authorList>
            <person name="Schwan T.G."/>
            <person name="Raffel S.J."/>
            <person name="Porcella S.F."/>
        </authorList>
    </citation>
    <scope>NUCLEOTIDE SEQUENCE [LARGE SCALE GENOMIC DNA]</scope>
    <source>
        <strain evidence="2 3">CR2A</strain>
    </source>
</reference>
<dbReference type="RefSeq" id="WP_231439524.1">
    <property type="nucleotide sequence ID" value="NZ_AZIT01000001.1"/>
</dbReference>
<protein>
    <submittedName>
        <fullName evidence="2">Uncharacterized protein</fullName>
    </submittedName>
</protein>
<evidence type="ECO:0000256" key="1">
    <source>
        <dbReference type="SAM" id="Phobius"/>
    </source>
</evidence>
<evidence type="ECO:0000313" key="2">
    <source>
        <dbReference type="EMBL" id="ETZ18509.1"/>
    </source>
</evidence>
<dbReference type="EMBL" id="AZIT01000001">
    <property type="protein sequence ID" value="ETZ18509.1"/>
    <property type="molecule type" value="Genomic_DNA"/>
</dbReference>
<gene>
    <name evidence="2" type="ORF">BDCR2A_00482</name>
</gene>
<feature type="transmembrane region" description="Helical" evidence="1">
    <location>
        <begin position="67"/>
        <end position="83"/>
    </location>
</feature>
<comment type="caution">
    <text evidence="2">The sequence shown here is derived from an EMBL/GenBank/DDBJ whole genome shotgun (WGS) entry which is preliminary data.</text>
</comment>
<feature type="transmembrane region" description="Helical" evidence="1">
    <location>
        <begin position="6"/>
        <end position="24"/>
    </location>
</feature>
<keyword evidence="1" id="KW-1133">Transmembrane helix</keyword>
<sequence>MSIFSINRGFIYSTGIGLGTGFFLNAENNHIIFRPYYTFATNNLDFMAVCMILMIEDYNVSKKIQFSSTYIGIGINWNIINFFQKLKYLSTSMGIGGRFLPINKFNRKF</sequence>
<keyword evidence="1" id="KW-0472">Membrane</keyword>
<dbReference type="Proteomes" id="UP000019148">
    <property type="component" value="Unassembled WGS sequence"/>
</dbReference>
<feature type="transmembrane region" description="Helical" evidence="1">
    <location>
        <begin position="36"/>
        <end position="55"/>
    </location>
</feature>
<dbReference type="PATRIC" id="fig|1432657.3.peg.479"/>
<keyword evidence="1" id="KW-0812">Transmembrane</keyword>
<dbReference type="AlphaFoldDB" id="W6TM83"/>
<evidence type="ECO:0000313" key="3">
    <source>
        <dbReference type="Proteomes" id="UP000019148"/>
    </source>
</evidence>
<proteinExistence type="predicted"/>